<feature type="region of interest" description="Disordered" evidence="1">
    <location>
        <begin position="260"/>
        <end position="318"/>
    </location>
</feature>
<feature type="compositionally biased region" description="Basic residues" evidence="1">
    <location>
        <begin position="141"/>
        <end position="161"/>
    </location>
</feature>
<name>A0A1R0GTD8_9FUNG</name>
<feature type="region of interest" description="Disordered" evidence="1">
    <location>
        <begin position="1"/>
        <end position="87"/>
    </location>
</feature>
<feature type="compositionally biased region" description="Polar residues" evidence="1">
    <location>
        <begin position="170"/>
        <end position="208"/>
    </location>
</feature>
<feature type="compositionally biased region" description="Polar residues" evidence="1">
    <location>
        <begin position="67"/>
        <end position="87"/>
    </location>
</feature>
<comment type="caution">
    <text evidence="2">The sequence shown here is derived from an EMBL/GenBank/DDBJ whole genome shotgun (WGS) entry which is preliminary data.</text>
</comment>
<organism evidence="2 3">
    <name type="scientific">Smittium mucronatum</name>
    <dbReference type="NCBI Taxonomy" id="133383"/>
    <lineage>
        <taxon>Eukaryota</taxon>
        <taxon>Fungi</taxon>
        <taxon>Fungi incertae sedis</taxon>
        <taxon>Zoopagomycota</taxon>
        <taxon>Kickxellomycotina</taxon>
        <taxon>Harpellomycetes</taxon>
        <taxon>Harpellales</taxon>
        <taxon>Legeriomycetaceae</taxon>
        <taxon>Smittium</taxon>
    </lineage>
</organism>
<dbReference type="Proteomes" id="UP000187455">
    <property type="component" value="Unassembled WGS sequence"/>
</dbReference>
<feature type="compositionally biased region" description="Basic residues" evidence="1">
    <location>
        <begin position="46"/>
        <end position="66"/>
    </location>
</feature>
<evidence type="ECO:0000313" key="3">
    <source>
        <dbReference type="Proteomes" id="UP000187455"/>
    </source>
</evidence>
<gene>
    <name evidence="2" type="ORF">AYI68_g5753</name>
</gene>
<feature type="compositionally biased region" description="Low complexity" evidence="1">
    <location>
        <begin position="289"/>
        <end position="304"/>
    </location>
</feature>
<feature type="compositionally biased region" description="Polar residues" evidence="1">
    <location>
        <begin position="1"/>
        <end position="35"/>
    </location>
</feature>
<reference evidence="2 3" key="1">
    <citation type="journal article" date="2016" name="Mol. Biol. Evol.">
        <title>Genome-Wide Survey of Gut Fungi (Harpellales) Reveals the First Horizontally Transferred Ubiquitin Gene from a Mosquito Host.</title>
        <authorList>
            <person name="Wang Y."/>
            <person name="White M.M."/>
            <person name="Kvist S."/>
            <person name="Moncalvo J.M."/>
        </authorList>
    </citation>
    <scope>NUCLEOTIDE SEQUENCE [LARGE SCALE GENOMIC DNA]</scope>
    <source>
        <strain evidence="2 3">ALG-7-W6</strain>
    </source>
</reference>
<feature type="region of interest" description="Disordered" evidence="1">
    <location>
        <begin position="121"/>
        <end position="236"/>
    </location>
</feature>
<feature type="compositionally biased region" description="Polar residues" evidence="1">
    <location>
        <begin position="122"/>
        <end position="132"/>
    </location>
</feature>
<feature type="region of interest" description="Disordered" evidence="1">
    <location>
        <begin position="97"/>
        <end position="116"/>
    </location>
</feature>
<evidence type="ECO:0000313" key="2">
    <source>
        <dbReference type="EMBL" id="OLY80153.1"/>
    </source>
</evidence>
<evidence type="ECO:0000256" key="1">
    <source>
        <dbReference type="SAM" id="MobiDB-lite"/>
    </source>
</evidence>
<dbReference type="OrthoDB" id="2143914at2759"/>
<dbReference type="STRING" id="133383.A0A1R0GTD8"/>
<proteinExistence type="predicted"/>
<protein>
    <submittedName>
        <fullName evidence="2">Uncharacterized protein</fullName>
    </submittedName>
</protein>
<dbReference type="EMBL" id="LSSL01003717">
    <property type="protein sequence ID" value="OLY80153.1"/>
    <property type="molecule type" value="Genomic_DNA"/>
</dbReference>
<keyword evidence="3" id="KW-1185">Reference proteome</keyword>
<feature type="compositionally biased region" description="Basic residues" evidence="1">
    <location>
        <begin position="218"/>
        <end position="236"/>
    </location>
</feature>
<accession>A0A1R0GTD8</accession>
<sequence>MNNLTQVENHEYSNFLSPHSNPPYTNKESYNSPSHSKVLDSDSSSSRKRRKHKSDSKDSKKKKRKSLQYNLDSQATLISPSSSIVTNDTSPFEAQKIIDSSSNIGDSEVSPRDSNLLDFSLSYGSQDSNQSNHIKDSSIIKSKKSSSHKSDRKKAKIKKSKSSFLPSDIFNFNSTDLDPETSLSNSVPGSKNADSFSTISSINNGTVSSKKKDDHYSLIRKKSKHSEKKRSKKHKNIINGNTIDSLYFLDTSGDIPQNNVSNSDFYAEKTPFNPETPTPIRLETPKRFPSSNIQNPNSSSLFSSPNPPPESFSQYKKYTPASLPGTKYSIDKAINGIKKLTNEIESFSPNQKNPPSLPAKPGFKFSFVPPPDSDIPPTINYSSTKRKHYDVFFQRFLTKKDRESVLENIENLDYFGGNLPFKIYKNIPSWESIPDYNHDDLPNPIDENTYHSNQFRIFRQCLAYIPKKRGDTVLFPPGADEFNDLLEYHLKDRFGSLIPRKRKPTSNESPFGIANDLDSGLPLNALYLYDEVSKDVRNDLLSFLKEFSNLKKIVPKELRKYLKIRVSYEYNNLHYGIWTHWEYIILVIAFNAVLHATTLRRRTLTEFMFFRGTTNGNSVYVLPVVTTLIQEFFPHRSRSSLLSKLKTFFYPRSRFGPYDESDDYSLTQGIKHGLNNSKVSLLIGRTASQAYGRAQFLSDIGKNTGPWSLEERISLKEALDKHCPHPVEGKRSRIPFVNLHYDIETRSKRDIIKFYYSQVAPNLPNWDPEIEYPPLKVRFDKRFSEENFGWNKQNFLIVCDYFYKQSIDYLHNVDWDFFKYSLGKYFGGNLYRKFKACIMSVPDNRSLRFTDVLHNAQMIAEF</sequence>
<dbReference type="AlphaFoldDB" id="A0A1R0GTD8"/>